<dbReference type="Pfam" id="PF07648">
    <property type="entry name" value="Kazal_2"/>
    <property type="match status" value="9"/>
</dbReference>
<keyword evidence="7" id="KW-0245">EGF-like domain</keyword>
<dbReference type="EMBL" id="JAKROA010000008">
    <property type="protein sequence ID" value="KAL5105405.1"/>
    <property type="molecule type" value="Genomic_DNA"/>
</dbReference>
<feature type="region of interest" description="Disordered" evidence="10">
    <location>
        <begin position="1194"/>
        <end position="1218"/>
    </location>
</feature>
<keyword evidence="17" id="KW-1185">Reference proteome</keyword>
<feature type="disulfide bond" evidence="9">
    <location>
        <begin position="884"/>
        <end position="896"/>
    </location>
</feature>
<dbReference type="SUPFAM" id="SSF100895">
    <property type="entry name" value="Kazal-type serine protease inhibitors"/>
    <property type="match status" value="9"/>
</dbReference>
<dbReference type="InterPro" id="IPR050653">
    <property type="entry name" value="Prot_Inhib_GrowthFact_Antg"/>
</dbReference>
<dbReference type="Gene3D" id="2.10.25.10">
    <property type="entry name" value="Laminin"/>
    <property type="match status" value="3"/>
</dbReference>
<feature type="signal peptide" evidence="11">
    <location>
        <begin position="1"/>
        <end position="23"/>
    </location>
</feature>
<gene>
    <name evidence="16" type="ORF">TcWFU_003133</name>
</gene>
<evidence type="ECO:0000256" key="4">
    <source>
        <dbReference type="ARBA" id="ARBA00022900"/>
    </source>
</evidence>
<feature type="compositionally biased region" description="Polar residues" evidence="10">
    <location>
        <begin position="1203"/>
        <end position="1218"/>
    </location>
</feature>
<keyword evidence="3" id="KW-0221">Differentiation</keyword>
<dbReference type="SMART" id="SM00274">
    <property type="entry name" value="FOLN"/>
    <property type="match status" value="4"/>
</dbReference>
<proteinExistence type="predicted"/>
<evidence type="ECO:0000256" key="5">
    <source>
        <dbReference type="ARBA" id="ARBA00023157"/>
    </source>
</evidence>
<evidence type="ECO:0000256" key="8">
    <source>
        <dbReference type="PROSITE-ProRule" id="PRU00122"/>
    </source>
</evidence>
<accession>A0ABR4Q708</accession>
<evidence type="ECO:0000259" key="12">
    <source>
        <dbReference type="PROSITE" id="PS50025"/>
    </source>
</evidence>
<dbReference type="Gene3D" id="2.60.120.200">
    <property type="match status" value="2"/>
</dbReference>
<dbReference type="InterPro" id="IPR000742">
    <property type="entry name" value="EGF"/>
</dbReference>
<dbReference type="InterPro" id="IPR009030">
    <property type="entry name" value="Growth_fac_rcpt_cys_sf"/>
</dbReference>
<dbReference type="InterPro" id="IPR001791">
    <property type="entry name" value="Laminin_G"/>
</dbReference>
<feature type="domain" description="Kazal-like" evidence="15">
    <location>
        <begin position="437"/>
        <end position="487"/>
    </location>
</feature>
<dbReference type="Proteomes" id="UP001651158">
    <property type="component" value="Unassembled WGS sequence"/>
</dbReference>
<feature type="domain" description="Kazal-like" evidence="15">
    <location>
        <begin position="668"/>
        <end position="724"/>
    </location>
</feature>
<feature type="disulfide bond" evidence="7">
    <location>
        <begin position="1228"/>
        <end position="1245"/>
    </location>
</feature>
<dbReference type="PROSITE" id="PS50025">
    <property type="entry name" value="LAM_G_DOMAIN"/>
    <property type="match status" value="2"/>
</dbReference>
<dbReference type="Pfam" id="PF02210">
    <property type="entry name" value="Laminin_G_2"/>
    <property type="match status" value="2"/>
</dbReference>
<evidence type="ECO:0000259" key="15">
    <source>
        <dbReference type="PROSITE" id="PS51465"/>
    </source>
</evidence>
<protein>
    <submittedName>
        <fullName evidence="16">Agrin</fullName>
    </submittedName>
</protein>
<evidence type="ECO:0000256" key="10">
    <source>
        <dbReference type="SAM" id="MobiDB-lite"/>
    </source>
</evidence>
<evidence type="ECO:0000256" key="2">
    <source>
        <dbReference type="ARBA" id="ARBA00022737"/>
    </source>
</evidence>
<feature type="domain" description="Kazal-like" evidence="15">
    <location>
        <begin position="587"/>
        <end position="634"/>
    </location>
</feature>
<feature type="disulfide bond" evidence="7">
    <location>
        <begin position="1247"/>
        <end position="1256"/>
    </location>
</feature>
<dbReference type="PROSITE" id="PS50027">
    <property type="entry name" value="EGF_LAM_2"/>
    <property type="match status" value="2"/>
</dbReference>
<comment type="caution">
    <text evidence="16">The sequence shown here is derived from an EMBL/GenBank/DDBJ whole genome shotgun (WGS) entry which is preliminary data.</text>
</comment>
<dbReference type="InterPro" id="IPR003884">
    <property type="entry name" value="FacI_MAC"/>
</dbReference>
<dbReference type="PANTHER" id="PTHR10913:SF45">
    <property type="entry name" value="FOLLISTATIN, ISOFORM A-RELATED"/>
    <property type="match status" value="1"/>
</dbReference>
<dbReference type="PROSITE" id="PS50026">
    <property type="entry name" value="EGF_3"/>
    <property type="match status" value="1"/>
</dbReference>
<evidence type="ECO:0000256" key="3">
    <source>
        <dbReference type="ARBA" id="ARBA00022782"/>
    </source>
</evidence>
<sequence>MLYRYRLFLALLLLPLLIASSDRSPVCLVEYTDLKNTTFNGTANVLTESYSDGIKVVIKVEKILFDPTKALRLRSNLIEGYLSSPICVSSVLIGKQQMWTGSHKFDGIKHKFVVQVVRHSDTLKEDPCLQKQCHPGAICETWNDATPSRVAVCVCLPLHDLETSGRCQLTTGEVCASDGNIYANTCHMLRNSCLQQTGLRIVSWTAVNRKDCQQQAESDKLRHFRSQLNEHYKLIAYTPHLTYDDEIQGEKPQQDGVNPTRGILVASTREKDCVHTCSLTEVQPVCGSDGNTYLNPCLLKLRSCMSKHPDELKIAHWGYCPARPPDIEPIFCDYANYCQFGAMCTKSSQILPPYSYETFSSMLRQTEEQSLLCTCGHYRCSEKWYKEPICGDDGVTYPGDCFLNQAACIQQSPKHKLHSGSCKTPNQDFSSPRCICHQTCYDLGDTDDSVPVCGSNGINYKNVCHLKRESCSLKINISVKYWGRCDPCDTVSCPVDSVCRLDERRIPSCRCGEEECDASMNRPVCANDGRTYSSVCTMRHQACLRDQQLRILFDDNCAAGVNPCLEQGCTWPGEECRVDIQGKKKCVCLERCPAIVVPVCGSDGITYDSVCHLLRTACLKKKHIWVVYAGQCVLPGNACERQGLYCQRYEICTQGSNQLNRDMSLTYVAPSPKCSCPVCPESGFGGKVCGSDGRTYRSECHLRAAACQGGHFDLEIRQRGACDACQNKKCKFYSMCQTDEAGRAFCACPTNCLMINMPVCGSDGRTYSNECLLKVHACSIQKDITVIDTKPCATCAKPCPLGMRCLGGQCVCRESCPKSSLTGEVCGTDGRIYPSACELRRQACINKVTVKVDGSGLACRKPTFTTNTSTSIDIQADQVIENACGCNKVGSRDQFCDSKGRCRCHWGVEGTKCDQCALGYWGISNGKPCISCSCNPFGSITVRTCDSYSGQCKCKPGIRGQQCNICPDGELLTGEHCKEPLSKMPDTKSDVHKAGEGALVSGINFTPLATAFIPFIQPISPPFTFTLKFTPSSSVSDGDIALLVIPRVNQVGQYSFLKLAISSRNLELSYVSKLGTGKMQYIMGKHRLEPYPIKVSAEVTHDEDLSLYMANSTDFSVVEGASSRFIRSDEYGAMISNRGMGLVLGCASPNEELGGKCGFSGCLTEVELVYFPTNGQVQKHIFVTNGKASELNWKHPPRDGTQAFASQESPKNPPSFESSFNCDSRNPCKNGGQCILKADGNFKQCICLPGWQGIHCQSEATIIPEFNGKAFIRLAGPTGAESLKKRKMGLELIFLRKSDEGIIFAIPPSQTGSEFIVIRADADECIKVYLRVGRIAQFSHSYFYSWLVERFGPRKRLAIAKICSVTNDEWHKLSIEKTSLHMTVRLDDKASTDLRLLPQGLPKTNRELRRTLTTFDLSSSPVYLGGIPDIESHFLEDFVPSKQSFVGAIQKVVLNGAELVLAGPAQNKEDPPREPRLEHWEGTTQWQGPPCGENYSMCAKDSRSMKRICWPLGSGYKCSCSTPITHMSFLRHLTASLGEIDVLNNMTAQQEISAKAEEMACDAIAARIRMASKELQHDVPSKGNKIAISFSQDRQKEVNHVGGNAGRLGDSAILSRNSVLLGGGTVISYRGFVEKENILDNIRIQLKTETPDGLILMIPDRSHQIEELIAISLSGGRPEAYLSLKSSDYSFLLKRDGSHLDRRKVTTLKAAPFVADGNWHTVHLIRSKGRLSLIVDDQMVSGELTGTDGILNNEGCIWLGGSLEQVTTLPWQYQRNFTGCISALFLNEVSIALLGDADILYGTISSCS</sequence>
<keyword evidence="2" id="KW-0677">Repeat</keyword>
<feature type="domain" description="Laminin EGF-like" evidence="14">
    <location>
        <begin position="932"/>
        <end position="979"/>
    </location>
</feature>
<reference evidence="16 17" key="1">
    <citation type="journal article" date="2022" name="Front. Cell. Infect. Microbiol.">
        <title>The Genomes of Two Strains of Taenia crassiceps the Animal Model for the Study of Human Cysticercosis.</title>
        <authorList>
            <person name="Bobes R.J."/>
            <person name="Estrada K."/>
            <person name="Rios-Valencia D.G."/>
            <person name="Calderon-Gallegos A."/>
            <person name="de la Torre P."/>
            <person name="Carrero J.C."/>
            <person name="Sanchez-Flores A."/>
            <person name="Laclette J.P."/>
        </authorList>
    </citation>
    <scope>NUCLEOTIDE SEQUENCE [LARGE SCALE GENOMIC DNA]</scope>
    <source>
        <strain evidence="16">WFUcys</strain>
    </source>
</reference>
<dbReference type="SMART" id="SM00181">
    <property type="entry name" value="EGF"/>
    <property type="match status" value="4"/>
</dbReference>
<evidence type="ECO:0000256" key="7">
    <source>
        <dbReference type="PROSITE-ProRule" id="PRU00076"/>
    </source>
</evidence>
<dbReference type="PANTHER" id="PTHR10913">
    <property type="entry name" value="FOLLISTATIN-RELATED"/>
    <property type="match status" value="1"/>
</dbReference>
<feature type="domain" description="Laminin G" evidence="12">
    <location>
        <begin position="1261"/>
        <end position="1491"/>
    </location>
</feature>
<feature type="domain" description="Laminin G" evidence="12">
    <location>
        <begin position="1616"/>
        <end position="1807"/>
    </location>
</feature>
<evidence type="ECO:0000259" key="14">
    <source>
        <dbReference type="PROSITE" id="PS50027"/>
    </source>
</evidence>
<dbReference type="PROSITE" id="PS00022">
    <property type="entry name" value="EGF_1"/>
    <property type="match status" value="1"/>
</dbReference>
<organism evidence="16 17">
    <name type="scientific">Taenia crassiceps</name>
    <dbReference type="NCBI Taxonomy" id="6207"/>
    <lineage>
        <taxon>Eukaryota</taxon>
        <taxon>Metazoa</taxon>
        <taxon>Spiralia</taxon>
        <taxon>Lophotrochozoa</taxon>
        <taxon>Platyhelminthes</taxon>
        <taxon>Cestoda</taxon>
        <taxon>Eucestoda</taxon>
        <taxon>Cyclophyllidea</taxon>
        <taxon>Taeniidae</taxon>
        <taxon>Taenia</taxon>
    </lineage>
</organism>
<feature type="domain" description="Kazal-like" evidence="15">
    <location>
        <begin position="811"/>
        <end position="858"/>
    </location>
</feature>
<feature type="disulfide bond" evidence="9">
    <location>
        <begin position="954"/>
        <end position="963"/>
    </location>
</feature>
<keyword evidence="4" id="KW-0722">Serine protease inhibitor</keyword>
<feature type="domain" description="EGF-like" evidence="13">
    <location>
        <begin position="1218"/>
        <end position="1257"/>
    </location>
</feature>
<feature type="disulfide bond" evidence="9">
    <location>
        <begin position="904"/>
        <end position="913"/>
    </location>
</feature>
<keyword evidence="1" id="KW-0646">Protease inhibitor</keyword>
<dbReference type="InterPro" id="IPR013320">
    <property type="entry name" value="ConA-like_dom_sf"/>
</dbReference>
<dbReference type="PROSITE" id="PS01186">
    <property type="entry name" value="EGF_2"/>
    <property type="match status" value="1"/>
</dbReference>
<evidence type="ECO:0000313" key="16">
    <source>
        <dbReference type="EMBL" id="KAL5105405.1"/>
    </source>
</evidence>
<dbReference type="InterPro" id="IPR036058">
    <property type="entry name" value="Kazal_dom_sf"/>
</dbReference>
<name>A0ABR4Q708_9CEST</name>
<dbReference type="SMART" id="SM00282">
    <property type="entry name" value="LamG"/>
    <property type="match status" value="2"/>
</dbReference>
<evidence type="ECO:0000259" key="13">
    <source>
        <dbReference type="PROSITE" id="PS50026"/>
    </source>
</evidence>
<dbReference type="SUPFAM" id="SSF57184">
    <property type="entry name" value="Growth factor receptor domain"/>
    <property type="match status" value="1"/>
</dbReference>
<dbReference type="SMART" id="SM00280">
    <property type="entry name" value="KAZAL"/>
    <property type="match status" value="9"/>
</dbReference>
<dbReference type="SUPFAM" id="SSF49899">
    <property type="entry name" value="Concanavalin A-like lectins/glucanases"/>
    <property type="match status" value="2"/>
</dbReference>
<dbReference type="SMART" id="SM00057">
    <property type="entry name" value="FIMAC"/>
    <property type="match status" value="3"/>
</dbReference>
<feature type="domain" description="Kazal-like" evidence="15">
    <location>
        <begin position="740"/>
        <end position="794"/>
    </location>
</feature>
<dbReference type="InterPro" id="IPR003645">
    <property type="entry name" value="Fol_N"/>
</dbReference>
<keyword evidence="9" id="KW-0424">Laminin EGF-like domain</keyword>
<dbReference type="InterPro" id="IPR002350">
    <property type="entry name" value="Kazal_dom"/>
</dbReference>
<evidence type="ECO:0000256" key="11">
    <source>
        <dbReference type="SAM" id="SignalP"/>
    </source>
</evidence>
<feature type="chain" id="PRO_5045636523" evidence="11">
    <location>
        <begin position="24"/>
        <end position="1808"/>
    </location>
</feature>
<dbReference type="PRINTS" id="PR00011">
    <property type="entry name" value="EGFLAMININ"/>
</dbReference>
<evidence type="ECO:0000313" key="17">
    <source>
        <dbReference type="Proteomes" id="UP001651158"/>
    </source>
</evidence>
<evidence type="ECO:0000256" key="6">
    <source>
        <dbReference type="ARBA" id="ARBA00023180"/>
    </source>
</evidence>
<evidence type="ECO:0000256" key="1">
    <source>
        <dbReference type="ARBA" id="ARBA00022690"/>
    </source>
</evidence>
<dbReference type="InterPro" id="IPR002049">
    <property type="entry name" value="LE_dom"/>
</dbReference>
<comment type="caution">
    <text evidence="7">Lacks conserved residue(s) required for the propagation of feature annotation.</text>
</comment>
<keyword evidence="5 7" id="KW-1015">Disulfide bond</keyword>
<dbReference type="Gene3D" id="3.30.60.30">
    <property type="match status" value="9"/>
</dbReference>
<feature type="domain" description="Kazal-like" evidence="15">
    <location>
        <begin position="510"/>
        <end position="559"/>
    </location>
</feature>
<dbReference type="PROSITE" id="PS51465">
    <property type="entry name" value="KAZAL_2"/>
    <property type="match status" value="8"/>
</dbReference>
<feature type="domain" description="Laminin EGF-like" evidence="14">
    <location>
        <begin position="884"/>
        <end position="931"/>
    </location>
</feature>
<dbReference type="Pfam" id="PF00053">
    <property type="entry name" value="EGF_laminin"/>
    <property type="match status" value="2"/>
</dbReference>
<dbReference type="PROSITE" id="PS01248">
    <property type="entry name" value="EGF_LAM_1"/>
    <property type="match status" value="1"/>
</dbReference>
<dbReference type="CDD" id="cd00104">
    <property type="entry name" value="KAZAL_FS"/>
    <property type="match status" value="7"/>
</dbReference>
<dbReference type="SMART" id="SM00180">
    <property type="entry name" value="EGF_Lam"/>
    <property type="match status" value="2"/>
</dbReference>
<evidence type="ECO:0000256" key="9">
    <source>
        <dbReference type="PROSITE-ProRule" id="PRU00460"/>
    </source>
</evidence>
<feature type="disulfide bond" evidence="8">
    <location>
        <begin position="1780"/>
        <end position="1807"/>
    </location>
</feature>
<feature type="domain" description="Kazal-like" evidence="15">
    <location>
        <begin position="267"/>
        <end position="322"/>
    </location>
</feature>
<dbReference type="CDD" id="cd00110">
    <property type="entry name" value="LamG"/>
    <property type="match status" value="2"/>
</dbReference>
<keyword evidence="11" id="KW-0732">Signal</keyword>
<dbReference type="CDD" id="cd00055">
    <property type="entry name" value="EGF_Lam"/>
    <property type="match status" value="2"/>
</dbReference>
<feature type="domain" description="Kazal-like" evidence="15">
    <location>
        <begin position="374"/>
        <end position="424"/>
    </location>
</feature>
<keyword evidence="6" id="KW-0325">Glycoprotein</keyword>
<dbReference type="CDD" id="cd00054">
    <property type="entry name" value="EGF_CA"/>
    <property type="match status" value="1"/>
</dbReference>